<name>A0A0C2DGT7_9BILA</name>
<dbReference type="GO" id="GO:0008270">
    <property type="term" value="F:zinc ion binding"/>
    <property type="evidence" value="ECO:0007669"/>
    <property type="project" value="UniProtKB-KW"/>
</dbReference>
<dbReference type="AlphaFoldDB" id="A0A0C2DGT7"/>
<dbReference type="OrthoDB" id="5864015at2759"/>
<dbReference type="GO" id="GO:0005737">
    <property type="term" value="C:cytoplasm"/>
    <property type="evidence" value="ECO:0007669"/>
    <property type="project" value="UniProtKB-ARBA"/>
</dbReference>
<keyword evidence="1" id="KW-0479">Metal-binding</keyword>
<dbReference type="Gene3D" id="4.10.60.10">
    <property type="entry name" value="Zinc finger, CCHC-type"/>
    <property type="match status" value="1"/>
</dbReference>
<organism evidence="4 5">
    <name type="scientific">Ancylostoma duodenale</name>
    <dbReference type="NCBI Taxonomy" id="51022"/>
    <lineage>
        <taxon>Eukaryota</taxon>
        <taxon>Metazoa</taxon>
        <taxon>Ecdysozoa</taxon>
        <taxon>Nematoda</taxon>
        <taxon>Chromadorea</taxon>
        <taxon>Rhabditida</taxon>
        <taxon>Rhabditina</taxon>
        <taxon>Rhabditomorpha</taxon>
        <taxon>Strongyloidea</taxon>
        <taxon>Ancylostomatidae</taxon>
        <taxon>Ancylostomatinae</taxon>
        <taxon>Ancylostoma</taxon>
    </lineage>
</organism>
<dbReference type="PANTHER" id="PTHR47331">
    <property type="entry name" value="PHD-TYPE DOMAIN-CONTAINING PROTEIN"/>
    <property type="match status" value="1"/>
</dbReference>
<feature type="region of interest" description="Disordered" evidence="2">
    <location>
        <begin position="399"/>
        <end position="423"/>
    </location>
</feature>
<dbReference type="SMART" id="SM00343">
    <property type="entry name" value="ZnF_C2HC"/>
    <property type="match status" value="3"/>
</dbReference>
<reference evidence="4 5" key="1">
    <citation type="submission" date="2013-12" db="EMBL/GenBank/DDBJ databases">
        <title>Draft genome of the parsitic nematode Ancylostoma duodenale.</title>
        <authorList>
            <person name="Mitreva M."/>
        </authorList>
    </citation>
    <scope>NUCLEOTIDE SEQUENCE [LARGE SCALE GENOMIC DNA]</scope>
    <source>
        <strain evidence="4 5">Zhejiang</strain>
    </source>
</reference>
<sequence>MSISASLRAKKGLLTRYVNDLNGIIATSSNLLTCEPTVRALVEALPALKASNSAVVEALSQLTDAVDRLQDPLSEDQEVKIQEYIESAQNSIVHSHALIVNIEAKRAGLNEPETSSAHLQGSVHQTRVELPAIPIPKFARKLRKFDNFWALFEANVNSQNLINLEKFNYLINALRGEAREAIKRYAITEENYPLALCLLRSKYGDRSRLVRHLQSPLETASAKGNAIRDQRQLLEYLVSLTSQLQQYGVMLRGYYITQKRKMLKRMNTRNNSEEDWDVQELLAELDKSIATEERVAEMLRDTEPYNCAVIKLKEKRNAPAAHRKCLYCEGDDHNSLRCSKVRVMKDRIESLKGYKLCLNCGKQDHFAQDCVSKGCARCDRKKHHFSICPRLLEVVSDHQKESTPQPAKGKEGNRTKFRKGTNV</sequence>
<keyword evidence="1" id="KW-0863">Zinc-finger</keyword>
<proteinExistence type="predicted"/>
<dbReference type="SUPFAM" id="SSF57756">
    <property type="entry name" value="Retrovirus zinc finger-like domains"/>
    <property type="match status" value="1"/>
</dbReference>
<keyword evidence="1" id="KW-0862">Zinc</keyword>
<feature type="domain" description="CCHC-type" evidence="3">
    <location>
        <begin position="357"/>
        <end position="370"/>
    </location>
</feature>
<evidence type="ECO:0000259" key="3">
    <source>
        <dbReference type="PROSITE" id="PS50158"/>
    </source>
</evidence>
<evidence type="ECO:0000313" key="5">
    <source>
        <dbReference type="Proteomes" id="UP000054047"/>
    </source>
</evidence>
<protein>
    <submittedName>
        <fullName evidence="4">Zinc knuckle</fullName>
    </submittedName>
</protein>
<dbReference type="GO" id="GO:0019899">
    <property type="term" value="F:enzyme binding"/>
    <property type="evidence" value="ECO:0007669"/>
    <property type="project" value="UniProtKB-ARBA"/>
</dbReference>
<dbReference type="InterPro" id="IPR005312">
    <property type="entry name" value="DUF1759"/>
</dbReference>
<dbReference type="Pfam" id="PF03564">
    <property type="entry name" value="DUF1759"/>
    <property type="match status" value="1"/>
</dbReference>
<dbReference type="InterPro" id="IPR036875">
    <property type="entry name" value="Znf_CCHC_sf"/>
</dbReference>
<evidence type="ECO:0000256" key="1">
    <source>
        <dbReference type="PROSITE-ProRule" id="PRU00047"/>
    </source>
</evidence>
<evidence type="ECO:0000313" key="4">
    <source>
        <dbReference type="EMBL" id="KIH69183.1"/>
    </source>
</evidence>
<keyword evidence="5" id="KW-1185">Reference proteome</keyword>
<evidence type="ECO:0000256" key="2">
    <source>
        <dbReference type="SAM" id="MobiDB-lite"/>
    </source>
</evidence>
<dbReference type="PROSITE" id="PS50158">
    <property type="entry name" value="ZF_CCHC"/>
    <property type="match status" value="1"/>
</dbReference>
<dbReference type="GO" id="GO:0003676">
    <property type="term" value="F:nucleic acid binding"/>
    <property type="evidence" value="ECO:0007669"/>
    <property type="project" value="InterPro"/>
</dbReference>
<accession>A0A0C2DGT7</accession>
<dbReference type="Proteomes" id="UP000054047">
    <property type="component" value="Unassembled WGS sequence"/>
</dbReference>
<gene>
    <name evidence="4" type="ORF">ANCDUO_00467</name>
</gene>
<dbReference type="InterPro" id="IPR001878">
    <property type="entry name" value="Znf_CCHC"/>
</dbReference>
<dbReference type="EMBL" id="KN726205">
    <property type="protein sequence ID" value="KIH69183.1"/>
    <property type="molecule type" value="Genomic_DNA"/>
</dbReference>